<evidence type="ECO:0000256" key="5">
    <source>
        <dbReference type="ARBA" id="ARBA00023136"/>
    </source>
</evidence>
<dbReference type="AlphaFoldDB" id="A0A915CMF1"/>
<dbReference type="Proteomes" id="UP000887574">
    <property type="component" value="Unplaced"/>
</dbReference>
<evidence type="ECO:0000256" key="4">
    <source>
        <dbReference type="ARBA" id="ARBA00022989"/>
    </source>
</evidence>
<comment type="subcellular location">
    <subcellularLocation>
        <location evidence="1">Membrane</location>
    </subcellularLocation>
</comment>
<evidence type="ECO:0000313" key="8">
    <source>
        <dbReference type="WBParaSite" id="jg10649.1"/>
    </source>
</evidence>
<keyword evidence="3 6" id="KW-0812">Transmembrane</keyword>
<evidence type="ECO:0000256" key="2">
    <source>
        <dbReference type="ARBA" id="ARBA00009530"/>
    </source>
</evidence>
<evidence type="ECO:0000256" key="6">
    <source>
        <dbReference type="SAM" id="Phobius"/>
    </source>
</evidence>
<proteinExistence type="inferred from homology"/>
<reference evidence="8" key="1">
    <citation type="submission" date="2022-11" db="UniProtKB">
        <authorList>
            <consortium name="WormBaseParasite"/>
        </authorList>
    </citation>
    <scope>IDENTIFICATION</scope>
</reference>
<dbReference type="PANTHER" id="PTHR21659:SF42">
    <property type="entry name" value="UPF0057 MEMBRANE PROTEIN ZK632.10-RELATED"/>
    <property type="match status" value="1"/>
</dbReference>
<evidence type="ECO:0000256" key="3">
    <source>
        <dbReference type="ARBA" id="ARBA00022692"/>
    </source>
</evidence>
<sequence length="73" mass="7942">MYSFTVLENSLYLAKSMPVTVSDIPKVLLAILLPPIGVFLETGCDVNLAINILLTLLGYIPGIIHALIVIFNK</sequence>
<evidence type="ECO:0000256" key="1">
    <source>
        <dbReference type="ARBA" id="ARBA00004370"/>
    </source>
</evidence>
<dbReference type="PANTHER" id="PTHR21659">
    <property type="entry name" value="HYDROPHOBIC PROTEIN RCI2 LOW TEMPERATURE AND SALT RESPONSIVE PROTEIN LTI6 -RELATED"/>
    <property type="match status" value="1"/>
</dbReference>
<name>A0A915CMF1_9BILA</name>
<comment type="similarity">
    <text evidence="2">Belongs to the UPF0057 (PMP3) family.</text>
</comment>
<keyword evidence="7" id="KW-1185">Reference proteome</keyword>
<dbReference type="GO" id="GO:0016020">
    <property type="term" value="C:membrane"/>
    <property type="evidence" value="ECO:0007669"/>
    <property type="project" value="UniProtKB-SubCell"/>
</dbReference>
<dbReference type="InterPro" id="IPR000612">
    <property type="entry name" value="PMP3"/>
</dbReference>
<accession>A0A915CMF1</accession>
<dbReference type="Pfam" id="PF01679">
    <property type="entry name" value="Pmp3"/>
    <property type="match status" value="1"/>
</dbReference>
<organism evidence="7 8">
    <name type="scientific">Ditylenchus dipsaci</name>
    <dbReference type="NCBI Taxonomy" id="166011"/>
    <lineage>
        <taxon>Eukaryota</taxon>
        <taxon>Metazoa</taxon>
        <taxon>Ecdysozoa</taxon>
        <taxon>Nematoda</taxon>
        <taxon>Chromadorea</taxon>
        <taxon>Rhabditida</taxon>
        <taxon>Tylenchina</taxon>
        <taxon>Tylenchomorpha</taxon>
        <taxon>Sphaerularioidea</taxon>
        <taxon>Anguinidae</taxon>
        <taxon>Anguininae</taxon>
        <taxon>Ditylenchus</taxon>
    </lineage>
</organism>
<keyword evidence="4 6" id="KW-1133">Transmembrane helix</keyword>
<dbReference type="PROSITE" id="PS01309">
    <property type="entry name" value="UPF0057"/>
    <property type="match status" value="1"/>
</dbReference>
<protein>
    <submittedName>
        <fullName evidence="8">Plasma membrane proteolipid 3</fullName>
    </submittedName>
</protein>
<feature type="transmembrane region" description="Helical" evidence="6">
    <location>
        <begin position="48"/>
        <end position="71"/>
    </location>
</feature>
<dbReference type="WBParaSite" id="jg10649.1">
    <property type="protein sequence ID" value="jg10649.1"/>
    <property type="gene ID" value="jg10649"/>
</dbReference>
<evidence type="ECO:0000313" key="7">
    <source>
        <dbReference type="Proteomes" id="UP000887574"/>
    </source>
</evidence>
<keyword evidence="5 6" id="KW-0472">Membrane</keyword>